<gene>
    <name evidence="2" type="ORF">J2S55_006196</name>
</gene>
<feature type="transmembrane region" description="Helical" evidence="1">
    <location>
        <begin position="105"/>
        <end position="125"/>
    </location>
</feature>
<name>A0ABT9REX0_9ACTN</name>
<keyword evidence="1" id="KW-0472">Membrane</keyword>
<dbReference type="EMBL" id="JAUSRB010000002">
    <property type="protein sequence ID" value="MDP9866930.1"/>
    <property type="molecule type" value="Genomic_DNA"/>
</dbReference>
<feature type="transmembrane region" description="Helical" evidence="1">
    <location>
        <begin position="131"/>
        <end position="153"/>
    </location>
</feature>
<keyword evidence="3" id="KW-1185">Reference proteome</keyword>
<evidence type="ECO:0000313" key="2">
    <source>
        <dbReference type="EMBL" id="MDP9866930.1"/>
    </source>
</evidence>
<dbReference type="Proteomes" id="UP001230426">
    <property type="component" value="Unassembled WGS sequence"/>
</dbReference>
<reference evidence="2 3" key="1">
    <citation type="submission" date="2023-07" db="EMBL/GenBank/DDBJ databases">
        <title>Sequencing the genomes of 1000 actinobacteria strains.</title>
        <authorList>
            <person name="Klenk H.-P."/>
        </authorList>
    </citation>
    <scope>NUCLEOTIDE SEQUENCE [LARGE SCALE GENOMIC DNA]</scope>
    <source>
        <strain evidence="2 3">DSM 44109</strain>
    </source>
</reference>
<sequence>MTFKELGLGGLATGTGAAVTLSALGVPAAWPFVGRMYVHQYDPQAFFDAAKTWLEVHDNVTTARQNVERLVDGAAVTAWRSEDGRAFQRRMDAYLADLRSIEIRAMVTALVLYTVGGALAAMIFFQCLVAAALAAVAAWVLVAAITPFSLAAAGASATQALTRLYAGYAKTEQLLDALLHGCAGALATTITADVGYEALRGDSSALRDLGYATMAQGPLLIWGTANRIERDLTARALGGVHPAGRLWPQAKAGLPLPQGLPQIAGAKAFHDILGGQQTITGQITPEQAADGSYSFPWE</sequence>
<accession>A0ABT9REX0</accession>
<organism evidence="2 3">
    <name type="scientific">Streptosporangium brasiliense</name>
    <dbReference type="NCBI Taxonomy" id="47480"/>
    <lineage>
        <taxon>Bacteria</taxon>
        <taxon>Bacillati</taxon>
        <taxon>Actinomycetota</taxon>
        <taxon>Actinomycetes</taxon>
        <taxon>Streptosporangiales</taxon>
        <taxon>Streptosporangiaceae</taxon>
        <taxon>Streptosporangium</taxon>
    </lineage>
</organism>
<proteinExistence type="predicted"/>
<feature type="transmembrane region" description="Helical" evidence="1">
    <location>
        <begin position="6"/>
        <end position="30"/>
    </location>
</feature>
<dbReference type="RefSeq" id="WP_306868120.1">
    <property type="nucleotide sequence ID" value="NZ_JAUSRB010000002.1"/>
</dbReference>
<comment type="caution">
    <text evidence="2">The sequence shown here is derived from an EMBL/GenBank/DDBJ whole genome shotgun (WGS) entry which is preliminary data.</text>
</comment>
<keyword evidence="1" id="KW-1133">Transmembrane helix</keyword>
<protein>
    <submittedName>
        <fullName evidence="2">Uncharacterized protein</fullName>
    </submittedName>
</protein>
<evidence type="ECO:0000256" key="1">
    <source>
        <dbReference type="SAM" id="Phobius"/>
    </source>
</evidence>
<evidence type="ECO:0000313" key="3">
    <source>
        <dbReference type="Proteomes" id="UP001230426"/>
    </source>
</evidence>
<keyword evidence="1" id="KW-0812">Transmembrane</keyword>